<evidence type="ECO:0000313" key="9">
    <source>
        <dbReference type="EMBL" id="RLM22053.1"/>
    </source>
</evidence>
<comment type="similarity">
    <text evidence="1 5">Belongs to the NadC/ModD family.</text>
</comment>
<dbReference type="CDD" id="cd01573">
    <property type="entry name" value="modD_like"/>
    <property type="match status" value="1"/>
</dbReference>
<name>A0A0G4JY49_9GAMM</name>
<dbReference type="GO" id="GO:0034213">
    <property type="term" value="P:quinolinate catabolic process"/>
    <property type="evidence" value="ECO:0007669"/>
    <property type="project" value="TreeGrafter"/>
</dbReference>
<reference evidence="8" key="2">
    <citation type="submission" date="2015-01" db="EMBL/GenBank/DDBJ databases">
        <authorList>
            <person name="Xiang T."/>
            <person name="Song Y."/>
            <person name="Huang L."/>
            <person name="Wang B."/>
            <person name="Wu P."/>
        </authorList>
    </citation>
    <scope>NUCLEOTIDE SEQUENCE [LARGE SCALE GENOMIC DNA]</scope>
    <source>
        <strain evidence="8">OBR1</strain>
    </source>
</reference>
<evidence type="ECO:0000313" key="11">
    <source>
        <dbReference type="Proteomes" id="UP000285972"/>
    </source>
</evidence>
<organism evidence="8 10">
    <name type="scientific">Brenneria goodwinii</name>
    <dbReference type="NCBI Taxonomy" id="1109412"/>
    <lineage>
        <taxon>Bacteria</taxon>
        <taxon>Pseudomonadati</taxon>
        <taxon>Pseudomonadota</taxon>
        <taxon>Gammaproteobacteria</taxon>
        <taxon>Enterobacterales</taxon>
        <taxon>Pectobacteriaceae</taxon>
        <taxon>Brenneria</taxon>
    </lineage>
</organism>
<dbReference type="InterPro" id="IPR022412">
    <property type="entry name" value="Quinolinate_PRibosylTrfase_N"/>
</dbReference>
<dbReference type="InterPro" id="IPR036068">
    <property type="entry name" value="Nicotinate_pribotase-like_C"/>
</dbReference>
<keyword evidence="10" id="KW-1185">Reference proteome</keyword>
<evidence type="ECO:0000256" key="1">
    <source>
        <dbReference type="ARBA" id="ARBA00009400"/>
    </source>
</evidence>
<evidence type="ECO:0000259" key="7">
    <source>
        <dbReference type="Pfam" id="PF02749"/>
    </source>
</evidence>
<proteinExistence type="inferred from homology"/>
<evidence type="ECO:0000259" key="6">
    <source>
        <dbReference type="Pfam" id="PF01729"/>
    </source>
</evidence>
<dbReference type="Pfam" id="PF02749">
    <property type="entry name" value="QRPTase_N"/>
    <property type="match status" value="1"/>
</dbReference>
<keyword evidence="3 5" id="KW-0328">Glycosyltransferase</keyword>
<dbReference type="Gene3D" id="3.20.20.70">
    <property type="entry name" value="Aldolase class I"/>
    <property type="match status" value="1"/>
</dbReference>
<dbReference type="NCBIfam" id="TIGR01334">
    <property type="entry name" value="modD"/>
    <property type="match status" value="1"/>
</dbReference>
<dbReference type="InterPro" id="IPR002638">
    <property type="entry name" value="Quinolinate_PRibosylTrfase_C"/>
</dbReference>
<dbReference type="SUPFAM" id="SSF51690">
    <property type="entry name" value="Nicotinate/Quinolinate PRTase C-terminal domain-like"/>
    <property type="match status" value="1"/>
</dbReference>
<protein>
    <recommendedName>
        <fullName evidence="2">Putative pyrophosphorylase ModD</fullName>
    </recommendedName>
</protein>
<dbReference type="FunFam" id="3.20.20.70:FF:000030">
    <property type="entry name" value="Nicotinate-nucleotide pyrophosphorylase, carboxylating"/>
    <property type="match status" value="1"/>
</dbReference>
<dbReference type="PANTHER" id="PTHR32179:SF4">
    <property type="entry name" value="PYROPHOSPHORYLASE MODD-RELATED"/>
    <property type="match status" value="1"/>
</dbReference>
<dbReference type="KEGG" id="bgj:AWC36_03770"/>
<dbReference type="RefSeq" id="WP_048638210.1">
    <property type="nucleotide sequence ID" value="NZ_CGIG01000001.1"/>
</dbReference>
<feature type="domain" description="Quinolinate phosphoribosyl transferase C-terminal" evidence="6">
    <location>
        <begin position="110"/>
        <end position="275"/>
    </location>
</feature>
<reference evidence="9 11" key="3">
    <citation type="submission" date="2016-09" db="EMBL/GenBank/DDBJ databases">
        <authorList>
            <person name="Doonan J."/>
            <person name="Pachebat J.A."/>
            <person name="Golyshin P.N."/>
            <person name="Denman S."/>
            <person name="Mcdonald J.E."/>
        </authorList>
    </citation>
    <scope>NUCLEOTIDE SEQUENCE [LARGE SCALE GENOMIC DNA]</scope>
    <source>
        <strain evidence="9 11">FRB141</strain>
    </source>
</reference>
<dbReference type="EMBL" id="MJLX01000036">
    <property type="protein sequence ID" value="RLM22053.1"/>
    <property type="molecule type" value="Genomic_DNA"/>
</dbReference>
<dbReference type="GO" id="GO:0005737">
    <property type="term" value="C:cytoplasm"/>
    <property type="evidence" value="ECO:0007669"/>
    <property type="project" value="TreeGrafter"/>
</dbReference>
<gene>
    <name evidence="9" type="ORF">BIY26_13615</name>
    <name evidence="8" type="ORF">BN1221_03316c</name>
</gene>
<evidence type="ECO:0000256" key="4">
    <source>
        <dbReference type="ARBA" id="ARBA00022679"/>
    </source>
</evidence>
<dbReference type="Pfam" id="PF01729">
    <property type="entry name" value="QRPTase_C"/>
    <property type="match status" value="1"/>
</dbReference>
<dbReference type="EMBL" id="CGIG01000001">
    <property type="protein sequence ID" value="CPR18631.1"/>
    <property type="molecule type" value="Genomic_DNA"/>
</dbReference>
<dbReference type="GO" id="GO:0004514">
    <property type="term" value="F:nicotinate-nucleotide diphosphorylase (carboxylating) activity"/>
    <property type="evidence" value="ECO:0007669"/>
    <property type="project" value="InterPro"/>
</dbReference>
<reference evidence="10" key="1">
    <citation type="submission" date="2015-01" db="EMBL/GenBank/DDBJ databases">
        <authorList>
            <person name="Paterson Steve"/>
        </authorList>
    </citation>
    <scope>NUCLEOTIDE SEQUENCE [LARGE SCALE GENOMIC DNA]</scope>
    <source>
        <strain evidence="10">OBR1</strain>
    </source>
</reference>
<evidence type="ECO:0000256" key="2">
    <source>
        <dbReference type="ARBA" id="ARBA00019205"/>
    </source>
</evidence>
<dbReference type="InterPro" id="IPR037128">
    <property type="entry name" value="Quinolinate_PRibosylTase_N_sf"/>
</dbReference>
<sequence length="282" mass="30789">MVFLPDSQLEQWLQDDIQGGDLTTRALGIGSRRGKIVYQHRQGGCVSGIDAARRVLLRLGLKIETAAEDGQLLEADDILLVAKGRADALHQGWKTAQNILEWSCGVTDYMFRMMQILRRHNAEGKIACTRKTIPGTKLLATQAVIAGGGIIHRLGTAESILLFANHREFWRDREDWSGMIAALRRNAPEKTLVVEANTLQDAERALQAAPDILQLDKFAIEAISPLQALAAQIAPSCRLALAGGINLESIEAYARTGVSLLITSSPYYAPPADIKTQLIAQS</sequence>
<keyword evidence="4 5" id="KW-0808">Transferase</keyword>
<dbReference type="Proteomes" id="UP000285972">
    <property type="component" value="Unassembled WGS sequence"/>
</dbReference>
<evidence type="ECO:0000313" key="10">
    <source>
        <dbReference type="Proteomes" id="UP000044377"/>
    </source>
</evidence>
<feature type="domain" description="Quinolinate phosphoribosyl transferase N-terminal" evidence="7">
    <location>
        <begin position="21"/>
        <end position="104"/>
    </location>
</feature>
<dbReference type="SUPFAM" id="SSF54675">
    <property type="entry name" value="Nicotinate/Quinolinate PRTase N-terminal domain-like"/>
    <property type="match status" value="1"/>
</dbReference>
<evidence type="ECO:0000256" key="3">
    <source>
        <dbReference type="ARBA" id="ARBA00022676"/>
    </source>
</evidence>
<evidence type="ECO:0000256" key="5">
    <source>
        <dbReference type="PIRNR" id="PIRNR006250"/>
    </source>
</evidence>
<accession>A0A0G4JY49</accession>
<dbReference type="AlphaFoldDB" id="A0A0G4JY49"/>
<dbReference type="InterPro" id="IPR006242">
    <property type="entry name" value="ModD"/>
</dbReference>
<dbReference type="PIRSF" id="PIRSF006250">
    <property type="entry name" value="NadC_ModD"/>
    <property type="match status" value="1"/>
</dbReference>
<dbReference type="GeneID" id="70905895"/>
<evidence type="ECO:0000313" key="8">
    <source>
        <dbReference type="EMBL" id="CPR18631.1"/>
    </source>
</evidence>
<dbReference type="Proteomes" id="UP000044377">
    <property type="component" value="Unassembled WGS sequence"/>
</dbReference>
<dbReference type="InterPro" id="IPR027277">
    <property type="entry name" value="NadC/ModD"/>
</dbReference>
<dbReference type="Gene3D" id="3.90.1170.20">
    <property type="entry name" value="Quinolinate phosphoribosyl transferase, N-terminal domain"/>
    <property type="match status" value="1"/>
</dbReference>
<dbReference type="GO" id="GO:0009435">
    <property type="term" value="P:NAD+ biosynthetic process"/>
    <property type="evidence" value="ECO:0007669"/>
    <property type="project" value="InterPro"/>
</dbReference>
<dbReference type="STRING" id="1109412.BN1221_03316c"/>
<dbReference type="InterPro" id="IPR013785">
    <property type="entry name" value="Aldolase_TIM"/>
</dbReference>
<dbReference type="OrthoDB" id="8216773at2"/>
<dbReference type="PANTHER" id="PTHR32179">
    <property type="entry name" value="NICOTINATE-NUCLEOTIDE PYROPHOSPHORYLASE [CARBOXYLATING]"/>
    <property type="match status" value="1"/>
</dbReference>